<dbReference type="EMBL" id="FNVS01000019">
    <property type="protein sequence ID" value="SEG18779.1"/>
    <property type="molecule type" value="Genomic_DNA"/>
</dbReference>
<dbReference type="InterPro" id="IPR011042">
    <property type="entry name" value="6-blade_b-propeller_TolB-like"/>
</dbReference>
<dbReference type="SUPFAM" id="SSF101898">
    <property type="entry name" value="NHL repeat"/>
    <property type="match status" value="1"/>
</dbReference>
<gene>
    <name evidence="1" type="ORF">SAMN05444001_1195</name>
</gene>
<sequence length="382" mass="43290">MSEIKMNMCKLLIVIGLVIVINSCQKDTDKKNMANIDDITISNNDPHICLDSIIKDISFIPLQTIDDNLIGFISNLVFAENRIIVGDNISSKGIYLFDCKGNFLNKVGNIGNGPGEYNNFTYITLTPDKKSIIVIDGNNGKALYYDLNGKYIKDRNLPFRSEIVEQFGGDKWIFTNTAGVYDGSKSLDNTLVITDSKGEILSSNFPSTYRKDFNLVTHPNHLMINNKVVYYNPNLSDTIYQLDKHIVPRYAISVKGTNRPSLEGNNAMRNYIDYIQNSKCFNGDFVELDKYIFIGLFPNGTYPSVYTKSMKNCYQINDEYDHTQYAFFKNYDILKSIDSKHLAIGTSSANYISLLEQIGVSSIDFPEINKEDNPIIIVYSFF</sequence>
<evidence type="ECO:0000313" key="1">
    <source>
        <dbReference type="EMBL" id="SEG18779.1"/>
    </source>
</evidence>
<reference evidence="1 2" key="1">
    <citation type="submission" date="2016-10" db="EMBL/GenBank/DDBJ databases">
        <authorList>
            <person name="Varghese N."/>
            <person name="Submissions S."/>
        </authorList>
    </citation>
    <scope>NUCLEOTIDE SEQUENCE [LARGE SCALE GENOMIC DNA]</scope>
    <source>
        <strain evidence="1 2">DSM 29073</strain>
    </source>
</reference>
<dbReference type="RefSeq" id="WP_160034735.1">
    <property type="nucleotide sequence ID" value="NZ_FNVS01000019.1"/>
</dbReference>
<comment type="caution">
    <text evidence="1">The sequence shown here is derived from an EMBL/GenBank/DDBJ whole genome shotgun (WGS) entry which is preliminary data.</text>
</comment>
<organism evidence="1 2">
    <name type="scientific">Parabacteroides chinchillae</name>
    <dbReference type="NCBI Taxonomy" id="871327"/>
    <lineage>
        <taxon>Bacteria</taxon>
        <taxon>Pseudomonadati</taxon>
        <taxon>Bacteroidota</taxon>
        <taxon>Bacteroidia</taxon>
        <taxon>Bacteroidales</taxon>
        <taxon>Tannerellaceae</taxon>
        <taxon>Parabacteroides</taxon>
    </lineage>
</organism>
<dbReference type="Pfam" id="PF17170">
    <property type="entry name" value="DUF5128"/>
    <property type="match status" value="1"/>
</dbReference>
<name>A0A8G2BYE5_9BACT</name>
<dbReference type="AlphaFoldDB" id="A0A8G2BYE5"/>
<dbReference type="Gene3D" id="2.120.10.30">
    <property type="entry name" value="TolB, C-terminal domain"/>
    <property type="match status" value="1"/>
</dbReference>
<dbReference type="Proteomes" id="UP000236725">
    <property type="component" value="Unassembled WGS sequence"/>
</dbReference>
<keyword evidence="2" id="KW-1185">Reference proteome</keyword>
<accession>A0A8G2BYE5</accession>
<protein>
    <submittedName>
        <fullName evidence="1">6-bladed beta-propeller protein</fullName>
    </submittedName>
</protein>
<evidence type="ECO:0000313" key="2">
    <source>
        <dbReference type="Proteomes" id="UP000236725"/>
    </source>
</evidence>
<proteinExistence type="predicted"/>